<dbReference type="PANTHER" id="PTHR36933:SF1">
    <property type="entry name" value="SLL0788 PROTEIN"/>
    <property type="match status" value="1"/>
</dbReference>
<dbReference type="EMBL" id="CADCVR010000027">
    <property type="protein sequence ID" value="CAA9483295.1"/>
    <property type="molecule type" value="Genomic_DNA"/>
</dbReference>
<gene>
    <name evidence="2" type="ORF">AVDCRST_MAG53-892</name>
</gene>
<reference evidence="2" key="1">
    <citation type="submission" date="2020-02" db="EMBL/GenBank/DDBJ databases">
        <authorList>
            <person name="Meier V. D."/>
        </authorList>
    </citation>
    <scope>NUCLEOTIDE SEQUENCE</scope>
    <source>
        <strain evidence="2">AVDCRST_MAG53</strain>
    </source>
</reference>
<evidence type="ECO:0000259" key="1">
    <source>
        <dbReference type="Pfam" id="PF03713"/>
    </source>
</evidence>
<organism evidence="2">
    <name type="scientific">uncultured Solirubrobacteraceae bacterium</name>
    <dbReference type="NCBI Taxonomy" id="1162706"/>
    <lineage>
        <taxon>Bacteria</taxon>
        <taxon>Bacillati</taxon>
        <taxon>Actinomycetota</taxon>
        <taxon>Thermoleophilia</taxon>
        <taxon>Solirubrobacterales</taxon>
        <taxon>Solirubrobacteraceae</taxon>
        <taxon>environmental samples</taxon>
    </lineage>
</organism>
<dbReference type="InterPro" id="IPR012347">
    <property type="entry name" value="Ferritin-like"/>
</dbReference>
<sequence>MNTTRMRIILGALFVGLTVVIVIAVTSGGDTAKADGVDRAFTGDMVPHHVSAVDMAEIAKQRSKRPEIQGLADDIIRTQQEEIDRLRSIDARLKAAGEPKGKLGASAEMMGMSMDTGSLKTAEPFDRAFIDMMIPHHQGAVRMSRIELDRGADGDAKKLAEEIIAAQTREIEQMNAWRKDWFGAASPAGGVPKAGDDG</sequence>
<name>A0A6J4RW85_9ACTN</name>
<dbReference type="AlphaFoldDB" id="A0A6J4RW85"/>
<proteinExistence type="predicted"/>
<evidence type="ECO:0000313" key="2">
    <source>
        <dbReference type="EMBL" id="CAA9483295.1"/>
    </source>
</evidence>
<dbReference type="PANTHER" id="PTHR36933">
    <property type="entry name" value="SLL0788 PROTEIN"/>
    <property type="match status" value="1"/>
</dbReference>
<feature type="domain" description="DUF305" evidence="1">
    <location>
        <begin position="38"/>
        <end position="177"/>
    </location>
</feature>
<protein>
    <recommendedName>
        <fullName evidence="1">DUF305 domain-containing protein</fullName>
    </recommendedName>
</protein>
<dbReference type="InterPro" id="IPR005183">
    <property type="entry name" value="DUF305_CopM-like"/>
</dbReference>
<dbReference type="Pfam" id="PF03713">
    <property type="entry name" value="DUF305"/>
    <property type="match status" value="1"/>
</dbReference>
<dbReference type="Gene3D" id="1.20.1260.10">
    <property type="match status" value="1"/>
</dbReference>
<accession>A0A6J4RW85</accession>